<sequence length="127" mass="14132">MQQVTINKNTCNEIGTGIQVRSNCKDDDFCLTANKLWAITVSEIDPEGFLYLEDNYQFDPMSGKPLMEESDIEEMEPVQWIAAGVMLHGVPGDKLASTLITYKESLINAYTETIGLDCDTVDSLMSL</sequence>
<dbReference type="Proteomes" id="UP001528823">
    <property type="component" value="Unassembled WGS sequence"/>
</dbReference>
<gene>
    <name evidence="1" type="ORF">ORQ98_26240</name>
</gene>
<organism evidence="1 2">
    <name type="scientific">Spartinivicinus poritis</name>
    <dbReference type="NCBI Taxonomy" id="2994640"/>
    <lineage>
        <taxon>Bacteria</taxon>
        <taxon>Pseudomonadati</taxon>
        <taxon>Pseudomonadota</taxon>
        <taxon>Gammaproteobacteria</taxon>
        <taxon>Oceanospirillales</taxon>
        <taxon>Zooshikellaceae</taxon>
        <taxon>Spartinivicinus</taxon>
    </lineage>
</organism>
<reference evidence="1 2" key="1">
    <citation type="submission" date="2022-11" db="EMBL/GenBank/DDBJ databases">
        <title>Spartinivicinus poritis sp. nov., isolated from scleractinian coral Porites lutea.</title>
        <authorList>
            <person name="Zhang G."/>
            <person name="Cai L."/>
            <person name="Wei Q."/>
        </authorList>
    </citation>
    <scope>NUCLEOTIDE SEQUENCE [LARGE SCALE GENOMIC DNA]</scope>
    <source>
        <strain evidence="1 2">A2-2</strain>
    </source>
</reference>
<comment type="caution">
    <text evidence="1">The sequence shown here is derived from an EMBL/GenBank/DDBJ whole genome shotgun (WGS) entry which is preliminary data.</text>
</comment>
<proteinExistence type="predicted"/>
<dbReference type="RefSeq" id="WP_274691772.1">
    <property type="nucleotide sequence ID" value="NZ_JAPMOU010000064.1"/>
</dbReference>
<evidence type="ECO:0008006" key="3">
    <source>
        <dbReference type="Google" id="ProtNLM"/>
    </source>
</evidence>
<dbReference type="EMBL" id="JAPMOU010000064">
    <property type="protein sequence ID" value="MDE1465466.1"/>
    <property type="molecule type" value="Genomic_DNA"/>
</dbReference>
<name>A0ABT5UHJ7_9GAMM</name>
<protein>
    <recommendedName>
        <fullName evidence="3">Phage protein</fullName>
    </recommendedName>
</protein>
<keyword evidence="2" id="KW-1185">Reference proteome</keyword>
<accession>A0ABT5UHJ7</accession>
<evidence type="ECO:0000313" key="2">
    <source>
        <dbReference type="Proteomes" id="UP001528823"/>
    </source>
</evidence>
<evidence type="ECO:0000313" key="1">
    <source>
        <dbReference type="EMBL" id="MDE1465466.1"/>
    </source>
</evidence>